<keyword evidence="2" id="KW-1185">Reference proteome</keyword>
<dbReference type="InterPro" id="IPR029033">
    <property type="entry name" value="His_PPase_superfam"/>
</dbReference>
<gene>
    <name evidence="1" type="ORF">GTW51_00620</name>
</gene>
<protein>
    <submittedName>
        <fullName evidence="1">Histidine phosphatase family protein</fullName>
    </submittedName>
</protein>
<dbReference type="Pfam" id="PF00300">
    <property type="entry name" value="His_Phos_1"/>
    <property type="match status" value="1"/>
</dbReference>
<name>A0A6L9MC09_9HYPH</name>
<sequence length="176" mass="18696">MSADPRSRLFILRHAHSSWALPGQRDHQRPLDERGRDDAFRLGAFLAKAEWRIDAVASSTATRATETLDLVRPALPAGTPEHLSDSLYALGVDAYYAEACRVGDAGGVLIIGHNPTIEEFTVSLAGDGEAEALETLAAGFPTCGLAIVEFGTTLADITPGAGRLRRLLVPAEFGDG</sequence>
<comment type="caution">
    <text evidence="1">The sequence shown here is derived from an EMBL/GenBank/DDBJ whole genome shotgun (WGS) entry which is preliminary data.</text>
</comment>
<organism evidence="1 2">
    <name type="scientific">Aurantimonas aggregata</name>
    <dbReference type="NCBI Taxonomy" id="2047720"/>
    <lineage>
        <taxon>Bacteria</taxon>
        <taxon>Pseudomonadati</taxon>
        <taxon>Pseudomonadota</taxon>
        <taxon>Alphaproteobacteria</taxon>
        <taxon>Hyphomicrobiales</taxon>
        <taxon>Aurantimonadaceae</taxon>
        <taxon>Aurantimonas</taxon>
    </lineage>
</organism>
<dbReference type="EMBL" id="JAAAMJ010000001">
    <property type="protein sequence ID" value="NDV85200.1"/>
    <property type="molecule type" value="Genomic_DNA"/>
</dbReference>
<reference evidence="1 2" key="1">
    <citation type="submission" date="2020-01" db="EMBL/GenBank/DDBJ databases">
        <title>Genomes of bacteria type strains.</title>
        <authorList>
            <person name="Chen J."/>
            <person name="Zhu S."/>
            <person name="Chen J."/>
        </authorList>
    </citation>
    <scope>NUCLEOTIDE SEQUENCE [LARGE SCALE GENOMIC DNA]</scope>
    <source>
        <strain evidence="1 2">KCTC 52919</strain>
    </source>
</reference>
<dbReference type="Gene3D" id="3.40.50.1240">
    <property type="entry name" value="Phosphoglycerate mutase-like"/>
    <property type="match status" value="1"/>
</dbReference>
<proteinExistence type="predicted"/>
<dbReference type="SMART" id="SM00855">
    <property type="entry name" value="PGAM"/>
    <property type="match status" value="1"/>
</dbReference>
<dbReference type="InterPro" id="IPR013078">
    <property type="entry name" value="His_Pase_superF_clade-1"/>
</dbReference>
<accession>A0A6L9MC09</accession>
<dbReference type="PANTHER" id="PTHR47623">
    <property type="entry name" value="OS09G0287300 PROTEIN"/>
    <property type="match status" value="1"/>
</dbReference>
<dbReference type="Proteomes" id="UP000476332">
    <property type="component" value="Unassembled WGS sequence"/>
</dbReference>
<evidence type="ECO:0000313" key="2">
    <source>
        <dbReference type="Proteomes" id="UP000476332"/>
    </source>
</evidence>
<dbReference type="PANTHER" id="PTHR47623:SF1">
    <property type="entry name" value="OS09G0287300 PROTEIN"/>
    <property type="match status" value="1"/>
</dbReference>
<dbReference type="CDD" id="cd07067">
    <property type="entry name" value="HP_PGM_like"/>
    <property type="match status" value="1"/>
</dbReference>
<evidence type="ECO:0000313" key="1">
    <source>
        <dbReference type="EMBL" id="NDV85200.1"/>
    </source>
</evidence>
<dbReference type="AlphaFoldDB" id="A0A6L9MC09"/>
<dbReference type="SUPFAM" id="SSF53254">
    <property type="entry name" value="Phosphoglycerate mutase-like"/>
    <property type="match status" value="1"/>
</dbReference>
<dbReference type="RefSeq" id="WP_163041956.1">
    <property type="nucleotide sequence ID" value="NZ_JAAAMJ010000001.1"/>
</dbReference>